<evidence type="ECO:0000256" key="6">
    <source>
        <dbReference type="ARBA" id="ARBA00022989"/>
    </source>
</evidence>
<keyword evidence="9" id="KW-1015">Disulfide bond</keyword>
<evidence type="ECO:0000256" key="11">
    <source>
        <dbReference type="ARBA" id="ARBA00023180"/>
    </source>
</evidence>
<organism evidence="16 17">
    <name type="scientific">Coilia grayii</name>
    <name type="common">Gray's grenadier anchovy</name>
    <dbReference type="NCBI Taxonomy" id="363190"/>
    <lineage>
        <taxon>Eukaryota</taxon>
        <taxon>Metazoa</taxon>
        <taxon>Chordata</taxon>
        <taxon>Craniata</taxon>
        <taxon>Vertebrata</taxon>
        <taxon>Euteleostomi</taxon>
        <taxon>Actinopterygii</taxon>
        <taxon>Neopterygii</taxon>
        <taxon>Teleostei</taxon>
        <taxon>Clupei</taxon>
        <taxon>Clupeiformes</taxon>
        <taxon>Clupeoidei</taxon>
        <taxon>Engraulidae</taxon>
        <taxon>Coilinae</taxon>
        <taxon>Coilia</taxon>
    </lineage>
</organism>
<feature type="transmembrane region" description="Helical" evidence="14">
    <location>
        <begin position="272"/>
        <end position="293"/>
    </location>
</feature>
<dbReference type="FunFam" id="1.20.1070.10:FF:000024">
    <property type="entry name" value="Olfactory receptor"/>
    <property type="match status" value="1"/>
</dbReference>
<name>A0ABD1KAA4_9TELE</name>
<feature type="transmembrane region" description="Helical" evidence="14">
    <location>
        <begin position="240"/>
        <end position="260"/>
    </location>
</feature>
<dbReference type="PROSITE" id="PS50262">
    <property type="entry name" value="G_PROTEIN_RECEP_F1_2"/>
    <property type="match status" value="1"/>
</dbReference>
<evidence type="ECO:0000256" key="2">
    <source>
        <dbReference type="ARBA" id="ARBA00022475"/>
    </source>
</evidence>
<evidence type="ECO:0000256" key="9">
    <source>
        <dbReference type="ARBA" id="ARBA00023157"/>
    </source>
</evidence>
<evidence type="ECO:0000256" key="1">
    <source>
        <dbReference type="ARBA" id="ARBA00004651"/>
    </source>
</evidence>
<feature type="transmembrane region" description="Helical" evidence="14">
    <location>
        <begin position="58"/>
        <end position="79"/>
    </location>
</feature>
<feature type="transmembrane region" description="Helical" evidence="14">
    <location>
        <begin position="91"/>
        <end position="118"/>
    </location>
</feature>
<feature type="domain" description="G-protein coupled receptors family 1 profile" evidence="15">
    <location>
        <begin position="39"/>
        <end position="291"/>
    </location>
</feature>
<dbReference type="Proteomes" id="UP001591681">
    <property type="component" value="Unassembled WGS sequence"/>
</dbReference>
<dbReference type="PANTHER" id="PTHR26451:SF345">
    <property type="entry name" value="OLFACTORY RECEPTOR"/>
    <property type="match status" value="1"/>
</dbReference>
<evidence type="ECO:0000256" key="7">
    <source>
        <dbReference type="ARBA" id="ARBA00023040"/>
    </source>
</evidence>
<evidence type="ECO:0000256" key="12">
    <source>
        <dbReference type="ARBA" id="ARBA00023224"/>
    </source>
</evidence>
<feature type="transmembrane region" description="Helical" evidence="14">
    <location>
        <begin position="197"/>
        <end position="219"/>
    </location>
</feature>
<evidence type="ECO:0000256" key="5">
    <source>
        <dbReference type="ARBA" id="ARBA00022725"/>
    </source>
</evidence>
<keyword evidence="3 14" id="KW-0716">Sensory transduction</keyword>
<evidence type="ECO:0000313" key="17">
    <source>
        <dbReference type="Proteomes" id="UP001591681"/>
    </source>
</evidence>
<accession>A0ABD1KAA4</accession>
<dbReference type="EMBL" id="JBHFQA010000007">
    <property type="protein sequence ID" value="KAL2096024.1"/>
    <property type="molecule type" value="Genomic_DNA"/>
</dbReference>
<comment type="subcellular location">
    <subcellularLocation>
        <location evidence="1 14">Cell membrane</location>
        <topology evidence="1 14">Multi-pass membrane protein</topology>
    </subcellularLocation>
</comment>
<keyword evidence="7 13" id="KW-0297">G-protein coupled receptor</keyword>
<protein>
    <recommendedName>
        <fullName evidence="14">Olfactory receptor</fullName>
    </recommendedName>
</protein>
<evidence type="ECO:0000256" key="10">
    <source>
        <dbReference type="ARBA" id="ARBA00023170"/>
    </source>
</evidence>
<evidence type="ECO:0000259" key="15">
    <source>
        <dbReference type="PROSITE" id="PS50262"/>
    </source>
</evidence>
<comment type="caution">
    <text evidence="16">The sequence shown here is derived from an EMBL/GenBank/DDBJ whole genome shotgun (WGS) entry which is preliminary data.</text>
</comment>
<feature type="transmembrane region" description="Helical" evidence="14">
    <location>
        <begin position="23"/>
        <end position="46"/>
    </location>
</feature>
<dbReference type="PRINTS" id="PR00245">
    <property type="entry name" value="OLFACTORYR"/>
</dbReference>
<evidence type="ECO:0000256" key="3">
    <source>
        <dbReference type="ARBA" id="ARBA00022606"/>
    </source>
</evidence>
<keyword evidence="5 14" id="KW-0552">Olfaction</keyword>
<dbReference type="AlphaFoldDB" id="A0ABD1KAA4"/>
<dbReference type="InterPro" id="IPR052921">
    <property type="entry name" value="GPCR1_Superfamily_Member"/>
</dbReference>
<dbReference type="GO" id="GO:0007608">
    <property type="term" value="P:sensory perception of smell"/>
    <property type="evidence" value="ECO:0007669"/>
    <property type="project" value="UniProtKB-KW"/>
</dbReference>
<keyword evidence="8 14" id="KW-0472">Membrane</keyword>
<dbReference type="Gene3D" id="1.20.1070.10">
    <property type="entry name" value="Rhodopsin 7-helix transmembrane proteins"/>
    <property type="match status" value="1"/>
</dbReference>
<evidence type="ECO:0000256" key="4">
    <source>
        <dbReference type="ARBA" id="ARBA00022692"/>
    </source>
</evidence>
<dbReference type="PANTHER" id="PTHR26451">
    <property type="entry name" value="G_PROTEIN_RECEP_F1_2 DOMAIN-CONTAINING PROTEIN"/>
    <property type="match status" value="1"/>
</dbReference>
<evidence type="ECO:0000256" key="8">
    <source>
        <dbReference type="ARBA" id="ARBA00023136"/>
    </source>
</evidence>
<proteinExistence type="inferred from homology"/>
<dbReference type="InterPro" id="IPR000276">
    <property type="entry name" value="GPCR_Rhodpsn"/>
</dbReference>
<dbReference type="GO" id="GO:0005886">
    <property type="term" value="C:plasma membrane"/>
    <property type="evidence" value="ECO:0007669"/>
    <property type="project" value="UniProtKB-SubCell"/>
</dbReference>
<dbReference type="InterPro" id="IPR017452">
    <property type="entry name" value="GPCR_Rhodpsn_7TM"/>
</dbReference>
<dbReference type="SUPFAM" id="SSF81321">
    <property type="entry name" value="Family A G protein-coupled receptor-like"/>
    <property type="match status" value="1"/>
</dbReference>
<gene>
    <name evidence="16" type="ORF">ACEWY4_008172</name>
</gene>
<keyword evidence="10 13" id="KW-0675">Receptor</keyword>
<reference evidence="16 17" key="1">
    <citation type="submission" date="2024-09" db="EMBL/GenBank/DDBJ databases">
        <title>A chromosome-level genome assembly of Gray's grenadier anchovy, Coilia grayii.</title>
        <authorList>
            <person name="Fu Z."/>
        </authorList>
    </citation>
    <scope>NUCLEOTIDE SEQUENCE [LARGE SCALE GENOMIC DNA]</scope>
    <source>
        <strain evidence="16">G4</strain>
        <tissue evidence="16">Muscle</tissue>
    </source>
</reference>
<keyword evidence="17" id="KW-1185">Reference proteome</keyword>
<keyword evidence="2 14" id="KW-1003">Cell membrane</keyword>
<evidence type="ECO:0000256" key="14">
    <source>
        <dbReference type="RuleBase" id="RU363047"/>
    </source>
</evidence>
<keyword evidence="12 13" id="KW-0807">Transducer</keyword>
<evidence type="ECO:0000313" key="16">
    <source>
        <dbReference type="EMBL" id="KAL2096024.1"/>
    </source>
</evidence>
<keyword evidence="11" id="KW-0325">Glycoprotein</keyword>
<dbReference type="PROSITE" id="PS00237">
    <property type="entry name" value="G_PROTEIN_RECEP_F1_1"/>
    <property type="match status" value="1"/>
</dbReference>
<sequence length="337" mass="37671">MNQSAFDVIVVFTAYHSIGTNKYVYIAVILSVYMASVFVNVSLMLLIIRQSTLHQPMFIFMFNLTLVGLIGSTVVWPKVLQNLISDTQTSSYGGCLCQVFIINVYATGTYSILTVMAYDRYVSIIYPLQYHAIMTPQKVKRLLAVSNFVPVSSAFGQVWVTSQVPLCSSTIPKLYCENISVSKLSCASSKLYRVSTLYGVSVFVISVVFIVFFVLFSYVRILAVSIKASKDSQRKAISTCAPHLIILINFSLVALFTIIYNQFTSDVSVDMHIFFAMQFSLIPPLLHPIIYGVKTKDIRKCIARHVENGVVATSRFNTHHSFSQNMNGDKQAEVFAV</sequence>
<dbReference type="Pfam" id="PF13853">
    <property type="entry name" value="7tm_4"/>
    <property type="match status" value="1"/>
</dbReference>
<evidence type="ECO:0000256" key="13">
    <source>
        <dbReference type="RuleBase" id="RU000688"/>
    </source>
</evidence>
<keyword evidence="6 14" id="KW-1133">Transmembrane helix</keyword>
<keyword evidence="4 13" id="KW-0812">Transmembrane</keyword>
<dbReference type="InterPro" id="IPR000725">
    <property type="entry name" value="Olfact_rcpt"/>
</dbReference>
<dbReference type="GO" id="GO:0004930">
    <property type="term" value="F:G protein-coupled receptor activity"/>
    <property type="evidence" value="ECO:0007669"/>
    <property type="project" value="UniProtKB-KW"/>
</dbReference>
<comment type="similarity">
    <text evidence="13">Belongs to the G-protein coupled receptor 1 family.</text>
</comment>
<dbReference type="PRINTS" id="PR00237">
    <property type="entry name" value="GPCRRHODOPSN"/>
</dbReference>